<reference evidence="1" key="1">
    <citation type="submission" date="2023-10" db="EMBL/GenBank/DDBJ databases">
        <authorList>
            <person name="Chen Y."/>
            <person name="Shah S."/>
            <person name="Dougan E. K."/>
            <person name="Thang M."/>
            <person name="Chan C."/>
        </authorList>
    </citation>
    <scope>NUCLEOTIDE SEQUENCE [LARGE SCALE GENOMIC DNA]</scope>
</reference>
<keyword evidence="2" id="KW-1185">Reference proteome</keyword>
<evidence type="ECO:0000313" key="2">
    <source>
        <dbReference type="Proteomes" id="UP001189429"/>
    </source>
</evidence>
<sequence length="515" mass="53854">MPSPYCSYRMARAAALKGKDRSLTAAAVDGEWQCDTSVGYGGTAKWTCTVDEAAGCEVVSLLEGCEKLPLRSCTAPEVDGCALDTSQCTDVAPGATCRLACRWPYLGLPTFATCPSDNWEAGKVVELDTRLPYCFCPDPVASPGYVQAASGWACDEGYVGEAVKQCVESETCSVEIRLSGCVEERPCLAPEVEDACRVDADACSSVPAGSSCEARCRPPYAGNESSSHCPAFNTDPARKLVYSAPACGVIEDCDYLPAGYLRNGSGWYCAPGYLGSAVVSQGGCGRRLELAGCLPPAPCQTPVVDPCKLEASGCEQVPPGGACEASCRAPYAGNATVLVCPEGNVDPQQHLVGAPPQCELRCAAPRPMPAGYAATPAGFECDWGYTGNATAFCNDSHVVDEGDGNCSAEFVLVGCERFSACAPLELDSPYVAYGCSSVASGESCEVRCRDPYVGEPTAATCPYGSSGAAQPLLYTLPSCDLSCDTVPVGENEREIEFNFCANSGGRKGMIKEKKK</sequence>
<protein>
    <submittedName>
        <fullName evidence="1">Uncharacterized protein</fullName>
    </submittedName>
</protein>
<organism evidence="1 2">
    <name type="scientific">Prorocentrum cordatum</name>
    <dbReference type="NCBI Taxonomy" id="2364126"/>
    <lineage>
        <taxon>Eukaryota</taxon>
        <taxon>Sar</taxon>
        <taxon>Alveolata</taxon>
        <taxon>Dinophyceae</taxon>
        <taxon>Prorocentrales</taxon>
        <taxon>Prorocentraceae</taxon>
        <taxon>Prorocentrum</taxon>
    </lineage>
</organism>
<gene>
    <name evidence="1" type="ORF">PCOR1329_LOCUS24569</name>
</gene>
<comment type="caution">
    <text evidence="1">The sequence shown here is derived from an EMBL/GenBank/DDBJ whole genome shotgun (WGS) entry which is preliminary data.</text>
</comment>
<name>A0ABN9RXG0_9DINO</name>
<proteinExistence type="predicted"/>
<dbReference type="EMBL" id="CAUYUJ010008469">
    <property type="protein sequence ID" value="CAK0824065.1"/>
    <property type="molecule type" value="Genomic_DNA"/>
</dbReference>
<accession>A0ABN9RXG0</accession>
<dbReference type="Proteomes" id="UP001189429">
    <property type="component" value="Unassembled WGS sequence"/>
</dbReference>
<evidence type="ECO:0000313" key="1">
    <source>
        <dbReference type="EMBL" id="CAK0824065.1"/>
    </source>
</evidence>